<dbReference type="RefSeq" id="WP_095910942.1">
    <property type="nucleotide sequence ID" value="NZ_CP022386.1"/>
</dbReference>
<feature type="signal peptide" evidence="1">
    <location>
        <begin position="1"/>
        <end position="19"/>
    </location>
</feature>
<name>A0A250FUW4_9FLAO</name>
<protein>
    <recommendedName>
        <fullName evidence="4">DKNYY family protein</fullName>
    </recommendedName>
</protein>
<evidence type="ECO:0000313" key="3">
    <source>
        <dbReference type="Proteomes" id="UP000217250"/>
    </source>
</evidence>
<dbReference type="AlphaFoldDB" id="A0A250FUW4"/>
<dbReference type="KEGG" id="cgh:CGC50_11665"/>
<sequence>MIKVVYIFLFCIGIYPAVAQEDTDTAYIKPAQIQEGLKAEVQPIYNQGYLINDNYVIYQEGKSREIIHPDMKTFQLDDWNNYLMDKNIIAKDKNGVYFEGKFFPSDFGCHLIAIMDKPIAQGEYFPSGKDCIWRTHHKVYFNTEEIPEADPHTFKSLRYFNDLYHRDKNYLYYRGKRVEGADVQSIRPSYSLSEVVADKNNTYYKGEVFTYKGESLTQLTSNIFKTPHYALIFKNNKDTYENEFVELPDFVDVHSLKGLSETYAMDKKNVYYARTYKADTLLVPIKNKRRIRAFNEYITDGVDIFRGRNQKINLDAKTFGILGDDYLYDKKGVYKSHDVSEKIPFDYKVPVRLGKNLSYLNGNVFYNNQVYDYWEDKVYTLTQEQIEEVKRRNIYPHQLWEKTSKKSYPQSADEATFKYLYTGQYNSLGKDKNRVYFSAQQKITFIEGYDIASLKAAFDRFFLKDKDYVYYLSIRLIKSDKAELLASYQGHRHYCSHPSMPASDFYLFKNAEGYWLVKIGGGVFVEFLGTEYNLPIIN</sequence>
<dbReference type="Proteomes" id="UP000217250">
    <property type="component" value="Chromosome"/>
</dbReference>
<reference evidence="3" key="1">
    <citation type="submission" date="2017-06" db="EMBL/GenBank/DDBJ databases">
        <title>Capnocytophaga spp. assemblies.</title>
        <authorList>
            <person name="Gulvik C.A."/>
        </authorList>
    </citation>
    <scope>NUCLEOTIDE SEQUENCE [LARGE SCALE GENOMIC DNA]</scope>
    <source>
        <strain evidence="3">H1496</strain>
    </source>
</reference>
<evidence type="ECO:0000313" key="2">
    <source>
        <dbReference type="EMBL" id="ATA87737.1"/>
    </source>
</evidence>
<dbReference type="GeneID" id="84809203"/>
<organism evidence="2 3">
    <name type="scientific">Capnocytophaga gingivalis</name>
    <dbReference type="NCBI Taxonomy" id="1017"/>
    <lineage>
        <taxon>Bacteria</taxon>
        <taxon>Pseudomonadati</taxon>
        <taxon>Bacteroidota</taxon>
        <taxon>Flavobacteriia</taxon>
        <taxon>Flavobacteriales</taxon>
        <taxon>Flavobacteriaceae</taxon>
        <taxon>Capnocytophaga</taxon>
    </lineage>
</organism>
<dbReference type="InterPro" id="IPR027375">
    <property type="entry name" value="DKNYY"/>
</dbReference>
<accession>A0A250FUW4</accession>
<proteinExistence type="predicted"/>
<dbReference type="OrthoDB" id="1150213at2"/>
<evidence type="ECO:0008006" key="4">
    <source>
        <dbReference type="Google" id="ProtNLM"/>
    </source>
</evidence>
<dbReference type="Pfam" id="PF13644">
    <property type="entry name" value="DKNYY"/>
    <property type="match status" value="2"/>
</dbReference>
<keyword evidence="1" id="KW-0732">Signal</keyword>
<dbReference type="EMBL" id="CP022386">
    <property type="protein sequence ID" value="ATA87737.1"/>
    <property type="molecule type" value="Genomic_DNA"/>
</dbReference>
<gene>
    <name evidence="2" type="ORF">CGC50_11665</name>
</gene>
<evidence type="ECO:0000256" key="1">
    <source>
        <dbReference type="SAM" id="SignalP"/>
    </source>
</evidence>
<feature type="chain" id="PRO_5012874299" description="DKNYY family protein" evidence="1">
    <location>
        <begin position="20"/>
        <end position="538"/>
    </location>
</feature>